<gene>
    <name evidence="5" type="ORF">PXH66_22350</name>
</gene>
<dbReference type="KEGG" id="slom:PXH66_22350"/>
<dbReference type="CDD" id="cd00616">
    <property type="entry name" value="AHBA_syn"/>
    <property type="match status" value="1"/>
</dbReference>
<dbReference type="GO" id="GO:0030170">
    <property type="term" value="F:pyridoxal phosphate binding"/>
    <property type="evidence" value="ECO:0007669"/>
    <property type="project" value="TreeGrafter"/>
</dbReference>
<dbReference type="Gene3D" id="3.90.1150.10">
    <property type="entry name" value="Aspartate Aminotransferase, domain 1"/>
    <property type="match status" value="1"/>
</dbReference>
<reference evidence="5" key="1">
    <citation type="submission" date="2023-03" db="EMBL/GenBank/DDBJ databases">
        <title>Lomoglobus Profundus gen. nov., sp. nov., a novel member of the phylum Verrucomicrobia, isolated from deep-marine sediment of South China Sea.</title>
        <authorList>
            <person name="Ahmad T."/>
            <person name="Ishaq S.E."/>
            <person name="Wang F."/>
        </authorList>
    </citation>
    <scope>NUCLEOTIDE SEQUENCE</scope>
    <source>
        <strain evidence="5">LMO-M01</strain>
    </source>
</reference>
<dbReference type="InterPro" id="IPR015421">
    <property type="entry name" value="PyrdxlP-dep_Trfase_major"/>
</dbReference>
<protein>
    <submittedName>
        <fullName evidence="5">DegT/DnrJ/EryC1/StrS family aminotransferase</fullName>
    </submittedName>
</protein>
<dbReference type="Proteomes" id="UP001218638">
    <property type="component" value="Chromosome"/>
</dbReference>
<dbReference type="RefSeq" id="WP_330929475.1">
    <property type="nucleotide sequence ID" value="NZ_CP119075.1"/>
</dbReference>
<evidence type="ECO:0000313" key="5">
    <source>
        <dbReference type="EMBL" id="WED65089.1"/>
    </source>
</evidence>
<dbReference type="SUPFAM" id="SSF53383">
    <property type="entry name" value="PLP-dependent transferases"/>
    <property type="match status" value="1"/>
</dbReference>
<feature type="active site" description="Proton acceptor" evidence="2">
    <location>
        <position position="206"/>
    </location>
</feature>
<proteinExistence type="inferred from homology"/>
<keyword evidence="5" id="KW-0808">Transferase</keyword>
<evidence type="ECO:0000313" key="6">
    <source>
        <dbReference type="Proteomes" id="UP001218638"/>
    </source>
</evidence>
<keyword evidence="3 4" id="KW-0663">Pyridoxal phosphate</keyword>
<evidence type="ECO:0000256" key="2">
    <source>
        <dbReference type="PIRSR" id="PIRSR000390-1"/>
    </source>
</evidence>
<dbReference type="GO" id="GO:0000271">
    <property type="term" value="P:polysaccharide biosynthetic process"/>
    <property type="evidence" value="ECO:0007669"/>
    <property type="project" value="TreeGrafter"/>
</dbReference>
<evidence type="ECO:0000256" key="3">
    <source>
        <dbReference type="PIRSR" id="PIRSR000390-2"/>
    </source>
</evidence>
<dbReference type="PANTHER" id="PTHR30244:SF34">
    <property type="entry name" value="DTDP-4-AMINO-4,6-DIDEOXYGALACTOSE TRANSAMINASE"/>
    <property type="match status" value="1"/>
</dbReference>
<feature type="modified residue" description="N6-(pyridoxal phosphate)lysine" evidence="3">
    <location>
        <position position="206"/>
    </location>
</feature>
<keyword evidence="5" id="KW-0032">Aminotransferase</keyword>
<accession>A0AAF0CPJ6</accession>
<dbReference type="Pfam" id="PF01041">
    <property type="entry name" value="DegT_DnrJ_EryC1"/>
    <property type="match status" value="1"/>
</dbReference>
<dbReference type="InterPro" id="IPR000653">
    <property type="entry name" value="DegT/StrS_aminotransferase"/>
</dbReference>
<organism evidence="5 6">
    <name type="scientific">Synoicihabitans lomoniglobus</name>
    <dbReference type="NCBI Taxonomy" id="2909285"/>
    <lineage>
        <taxon>Bacteria</taxon>
        <taxon>Pseudomonadati</taxon>
        <taxon>Verrucomicrobiota</taxon>
        <taxon>Opitutia</taxon>
        <taxon>Opitutales</taxon>
        <taxon>Opitutaceae</taxon>
        <taxon>Synoicihabitans</taxon>
    </lineage>
</organism>
<dbReference type="InterPro" id="IPR015422">
    <property type="entry name" value="PyrdxlP-dep_Trfase_small"/>
</dbReference>
<dbReference type="PANTHER" id="PTHR30244">
    <property type="entry name" value="TRANSAMINASE"/>
    <property type="match status" value="1"/>
</dbReference>
<sequence length="422" mass="45470">MNSSVGTTAETSSQRIIPAPCLGWSLVGAEEEQLVLEVLRSQALFRYYGPDPKSPPAMVATLEREFAALVGTRFALAVTSGTAALQVALGALGVGPGDEVIVPAWSWVSCFTAVVRVGARPVLAEVDQSLCLAPGEVARLAGPRTKAVLVVHFQGVAADLDAILAEAEAAGIAVLEDCAESPGALYKGRRVGSLGDIGIFSFQHHKTITSGEGGMVVTNDARRYERAVRMHDVGQFRPFHAAQIEPTETAFCGEQSRMSELTGAVALAQLRKVDRIRSHCRGLSLRLRTHLADLPGISLRPIPDPEGESGIETYFWVATPELRDAFRAELVAAKIPCDQMTGTYAQYNRAYVHSGLAHAPGATPFRPGPDWPDAAYRAESFPRTERLIHRFLVIPVGMKHTLADMDHIGAEVRRIHAQLQLG</sequence>
<dbReference type="AlphaFoldDB" id="A0AAF0CPJ6"/>
<dbReference type="PIRSF" id="PIRSF000390">
    <property type="entry name" value="PLP_StrS"/>
    <property type="match status" value="1"/>
</dbReference>
<evidence type="ECO:0000256" key="1">
    <source>
        <dbReference type="ARBA" id="ARBA00037999"/>
    </source>
</evidence>
<comment type="similarity">
    <text evidence="1 4">Belongs to the DegT/DnrJ/EryC1 family.</text>
</comment>
<evidence type="ECO:0000256" key="4">
    <source>
        <dbReference type="RuleBase" id="RU004508"/>
    </source>
</evidence>
<dbReference type="Gene3D" id="3.40.640.10">
    <property type="entry name" value="Type I PLP-dependent aspartate aminotransferase-like (Major domain)"/>
    <property type="match status" value="1"/>
</dbReference>
<dbReference type="GO" id="GO:0008483">
    <property type="term" value="F:transaminase activity"/>
    <property type="evidence" value="ECO:0007669"/>
    <property type="project" value="UniProtKB-KW"/>
</dbReference>
<dbReference type="EMBL" id="CP119075">
    <property type="protein sequence ID" value="WED65089.1"/>
    <property type="molecule type" value="Genomic_DNA"/>
</dbReference>
<keyword evidence="6" id="KW-1185">Reference proteome</keyword>
<dbReference type="InterPro" id="IPR015424">
    <property type="entry name" value="PyrdxlP-dep_Trfase"/>
</dbReference>
<name>A0AAF0CPJ6_9BACT</name>